<dbReference type="RefSeq" id="WP_184391519.1">
    <property type="nucleotide sequence ID" value="NZ_BAAAJD010000032.1"/>
</dbReference>
<dbReference type="PIRSF" id="PIRSF008502">
    <property type="entry name" value="UCP008502"/>
    <property type="match status" value="1"/>
</dbReference>
<accession>A0A7W8QKH4</accession>
<proteinExistence type="predicted"/>
<dbReference type="EMBL" id="JACHDB010000001">
    <property type="protein sequence ID" value="MBB5431869.1"/>
    <property type="molecule type" value="Genomic_DNA"/>
</dbReference>
<dbReference type="SUPFAM" id="SSF160379">
    <property type="entry name" value="SP0830-like"/>
    <property type="match status" value="1"/>
</dbReference>
<dbReference type="Pfam" id="PF08002">
    <property type="entry name" value="DUF1697"/>
    <property type="match status" value="1"/>
</dbReference>
<dbReference type="InterPro" id="IPR012545">
    <property type="entry name" value="DUF1697"/>
</dbReference>
<name>A0A7W8QKH4_9ACTN</name>
<comment type="caution">
    <text evidence="1">The sequence shown here is derived from an EMBL/GenBank/DDBJ whole genome shotgun (WGS) entry which is preliminary data.</text>
</comment>
<protein>
    <submittedName>
        <fullName evidence="1">Uncharacterized protein (DUF1697 family)</fullName>
    </submittedName>
</protein>
<keyword evidence="2" id="KW-1185">Reference proteome</keyword>
<dbReference type="Gene3D" id="3.30.70.1280">
    <property type="entry name" value="SP0830-like domains"/>
    <property type="match status" value="1"/>
</dbReference>
<organism evidence="1 2">
    <name type="scientific">Nocardiopsis composta</name>
    <dbReference type="NCBI Taxonomy" id="157465"/>
    <lineage>
        <taxon>Bacteria</taxon>
        <taxon>Bacillati</taxon>
        <taxon>Actinomycetota</taxon>
        <taxon>Actinomycetes</taxon>
        <taxon>Streptosporangiales</taxon>
        <taxon>Nocardiopsidaceae</taxon>
        <taxon>Nocardiopsis</taxon>
    </lineage>
</organism>
<reference evidence="1 2" key="1">
    <citation type="submission" date="2020-08" db="EMBL/GenBank/DDBJ databases">
        <title>Sequencing the genomes of 1000 actinobacteria strains.</title>
        <authorList>
            <person name="Klenk H.-P."/>
        </authorList>
    </citation>
    <scope>NUCLEOTIDE SEQUENCE [LARGE SCALE GENOMIC DNA]</scope>
    <source>
        <strain evidence="1 2">DSM 44551</strain>
    </source>
</reference>
<dbReference type="Proteomes" id="UP000572635">
    <property type="component" value="Unassembled WGS sequence"/>
</dbReference>
<sequence>MTRWIALLRGVNVGGRRRVPMAELREVIAGLGCTGAATLLQSGNAVFSRRSGPSGPGGEQELRAELEAALAERFGFAVDTVLRDADELRAVVRANPLPVGDPSRFLVLFLREESDAAALARLDTAAFAPEAMAVGAREVYFDLPDGLGRAKLPDAAARALGGPVATGRNWRTVLSLLKLAEKGEE</sequence>
<gene>
    <name evidence="1" type="ORF">HDA36_001953</name>
</gene>
<dbReference type="PANTHER" id="PTHR36439">
    <property type="entry name" value="BLL4334 PROTEIN"/>
    <property type="match status" value="1"/>
</dbReference>
<evidence type="ECO:0000313" key="2">
    <source>
        <dbReference type="Proteomes" id="UP000572635"/>
    </source>
</evidence>
<evidence type="ECO:0000313" key="1">
    <source>
        <dbReference type="EMBL" id="MBB5431869.1"/>
    </source>
</evidence>
<dbReference type="PANTHER" id="PTHR36439:SF1">
    <property type="entry name" value="DUF1697 DOMAIN-CONTAINING PROTEIN"/>
    <property type="match status" value="1"/>
</dbReference>
<dbReference type="AlphaFoldDB" id="A0A7W8QKH4"/>